<dbReference type="GO" id="GO:0043565">
    <property type="term" value="F:sequence-specific DNA binding"/>
    <property type="evidence" value="ECO:0007669"/>
    <property type="project" value="InterPro"/>
</dbReference>
<proteinExistence type="predicted"/>
<dbReference type="CDD" id="cd06986">
    <property type="entry name" value="cupin_MmsR-like_N"/>
    <property type="match status" value="1"/>
</dbReference>
<keyword evidence="2" id="KW-0238">DNA-binding</keyword>
<dbReference type="Proteomes" id="UP000244956">
    <property type="component" value="Unassembled WGS sequence"/>
</dbReference>
<dbReference type="OrthoDB" id="9813413at2"/>
<dbReference type="InterPro" id="IPR009057">
    <property type="entry name" value="Homeodomain-like_sf"/>
</dbReference>
<evidence type="ECO:0000313" key="6">
    <source>
        <dbReference type="Proteomes" id="UP000244956"/>
    </source>
</evidence>
<dbReference type="InterPro" id="IPR037923">
    <property type="entry name" value="HTH-like"/>
</dbReference>
<evidence type="ECO:0000256" key="3">
    <source>
        <dbReference type="ARBA" id="ARBA00023163"/>
    </source>
</evidence>
<dbReference type="Gene3D" id="2.60.120.280">
    <property type="entry name" value="Regulatory protein AraC"/>
    <property type="match status" value="1"/>
</dbReference>
<comment type="caution">
    <text evidence="5">The sequence shown here is derived from an EMBL/GenBank/DDBJ whole genome shotgun (WGS) entry which is preliminary data.</text>
</comment>
<dbReference type="GO" id="GO:0003700">
    <property type="term" value="F:DNA-binding transcription factor activity"/>
    <property type="evidence" value="ECO:0007669"/>
    <property type="project" value="InterPro"/>
</dbReference>
<dbReference type="PROSITE" id="PS01124">
    <property type="entry name" value="HTH_ARAC_FAMILY_2"/>
    <property type="match status" value="1"/>
</dbReference>
<organism evidence="5 6">
    <name type="scientific">Marinilabilia rubra</name>
    <dbReference type="NCBI Taxonomy" id="2162893"/>
    <lineage>
        <taxon>Bacteria</taxon>
        <taxon>Pseudomonadati</taxon>
        <taxon>Bacteroidota</taxon>
        <taxon>Bacteroidia</taxon>
        <taxon>Marinilabiliales</taxon>
        <taxon>Marinilabiliaceae</taxon>
        <taxon>Marinilabilia</taxon>
    </lineage>
</organism>
<dbReference type="PANTHER" id="PTHR43280">
    <property type="entry name" value="ARAC-FAMILY TRANSCRIPTIONAL REGULATOR"/>
    <property type="match status" value="1"/>
</dbReference>
<dbReference type="Pfam" id="PF02311">
    <property type="entry name" value="AraC_binding"/>
    <property type="match status" value="1"/>
</dbReference>
<name>A0A2U2B5Y1_9BACT</name>
<evidence type="ECO:0000256" key="2">
    <source>
        <dbReference type="ARBA" id="ARBA00023125"/>
    </source>
</evidence>
<evidence type="ECO:0000259" key="4">
    <source>
        <dbReference type="PROSITE" id="PS01124"/>
    </source>
</evidence>
<dbReference type="PANTHER" id="PTHR43280:SF30">
    <property type="entry name" value="MMSAB OPERON REGULATORY PROTEIN"/>
    <property type="match status" value="1"/>
</dbReference>
<reference evidence="5 6" key="1">
    <citation type="submission" date="2018-05" db="EMBL/GenBank/DDBJ databases">
        <title>Marinilabilia rubrum sp. nov., isolated from saltern sediment.</title>
        <authorList>
            <person name="Zhang R."/>
        </authorList>
    </citation>
    <scope>NUCLEOTIDE SEQUENCE [LARGE SCALE GENOMIC DNA]</scope>
    <source>
        <strain evidence="5 6">WTE16</strain>
    </source>
</reference>
<feature type="domain" description="HTH araC/xylS-type" evidence="4">
    <location>
        <begin position="192"/>
        <end position="290"/>
    </location>
</feature>
<accession>A0A2U2B5Y1</accession>
<evidence type="ECO:0000256" key="1">
    <source>
        <dbReference type="ARBA" id="ARBA00023015"/>
    </source>
</evidence>
<keyword evidence="1" id="KW-0805">Transcription regulation</keyword>
<dbReference type="InterPro" id="IPR020449">
    <property type="entry name" value="Tscrpt_reg_AraC-type_HTH"/>
</dbReference>
<dbReference type="AlphaFoldDB" id="A0A2U2B5Y1"/>
<sequence length="293" mass="34196">MVKKMEGFPGEMIIVVPGKIIEEIKKNPLINGLYVTDIGFYPNARFHYRDRKEGIEEHILIYNLEGKGTIKIGSKEHEILPNLFFVIPAHTPHTYYSNEENPWNIYWVHFSGEKSDLFSKITGHINVISPSPVSRKKERTELFTEILVNLSMGYSRENLEYANLCLWHLMASFMYINQFRQILKGSQPDFTIQAINFMRENLNKPLKLDDLARDAGYSASHFSKIFSEKTGHAPMEYFNQLKMQEACRWLDTSTLSVAEIASNLGFSDPFYFSRTFKRIMLQSPTHYRKRNFK</sequence>
<dbReference type="InterPro" id="IPR003313">
    <property type="entry name" value="AraC-bd"/>
</dbReference>
<gene>
    <name evidence="5" type="ORF">DDZ16_15405</name>
</gene>
<dbReference type="SUPFAM" id="SSF46689">
    <property type="entry name" value="Homeodomain-like"/>
    <property type="match status" value="2"/>
</dbReference>
<dbReference type="EMBL" id="QEWP01000014">
    <property type="protein sequence ID" value="PWD98465.1"/>
    <property type="molecule type" value="Genomic_DNA"/>
</dbReference>
<dbReference type="Pfam" id="PF12833">
    <property type="entry name" value="HTH_18"/>
    <property type="match status" value="1"/>
</dbReference>
<evidence type="ECO:0000313" key="5">
    <source>
        <dbReference type="EMBL" id="PWD98465.1"/>
    </source>
</evidence>
<dbReference type="Gene3D" id="1.10.10.60">
    <property type="entry name" value="Homeodomain-like"/>
    <property type="match status" value="2"/>
</dbReference>
<dbReference type="InterPro" id="IPR018060">
    <property type="entry name" value="HTH_AraC"/>
</dbReference>
<dbReference type="PRINTS" id="PR00032">
    <property type="entry name" value="HTHARAC"/>
</dbReference>
<dbReference type="SUPFAM" id="SSF51215">
    <property type="entry name" value="Regulatory protein AraC"/>
    <property type="match status" value="1"/>
</dbReference>
<protein>
    <submittedName>
        <fullName evidence="5">AraC family transcriptional regulator</fullName>
    </submittedName>
</protein>
<dbReference type="RefSeq" id="WP_109265377.1">
    <property type="nucleotide sequence ID" value="NZ_QEWP01000014.1"/>
</dbReference>
<keyword evidence="3" id="KW-0804">Transcription</keyword>
<dbReference type="SMART" id="SM00342">
    <property type="entry name" value="HTH_ARAC"/>
    <property type="match status" value="1"/>
</dbReference>
<keyword evidence="6" id="KW-1185">Reference proteome</keyword>